<keyword evidence="2" id="KW-1185">Reference proteome</keyword>
<dbReference type="RefSeq" id="XP_024667952.1">
    <property type="nucleotide sequence ID" value="XM_024815533.1"/>
</dbReference>
<evidence type="ECO:0000313" key="2">
    <source>
        <dbReference type="Proteomes" id="UP000234585"/>
    </source>
</evidence>
<dbReference type="OrthoDB" id="4192850at2759"/>
<gene>
    <name evidence="1" type="ORF">BDW47DRAFT_120780</name>
</gene>
<dbReference type="Proteomes" id="UP000234585">
    <property type="component" value="Unassembled WGS sequence"/>
</dbReference>
<sequence>MAITKTYIFDSTKLAIPIHLRTVITGEPAAAFNHCRHVASRAFRVLKRIEQCYAHRYTVMCSTTDRKKYRDHGTSMDRIMFWKEDHKPRNPTLAPSAKIPAEILTLYPNRRVYEEFVRKYNRTFADFIRGPYCLWRESVRAVDRAVARSGLSEMDQQEWKRWWHKAFLGEMSKWEDDVHRLVLPKWEVIVGEVCRAIRRRVEYPWALLEEFWAAAWRPLEQDRVRYGSFI</sequence>
<organism evidence="1 2">
    <name type="scientific">Aspergillus candidus</name>
    <dbReference type="NCBI Taxonomy" id="41067"/>
    <lineage>
        <taxon>Eukaryota</taxon>
        <taxon>Fungi</taxon>
        <taxon>Dikarya</taxon>
        <taxon>Ascomycota</taxon>
        <taxon>Pezizomycotina</taxon>
        <taxon>Eurotiomycetes</taxon>
        <taxon>Eurotiomycetidae</taxon>
        <taxon>Eurotiales</taxon>
        <taxon>Aspergillaceae</taxon>
        <taxon>Aspergillus</taxon>
        <taxon>Aspergillus subgen. Circumdati</taxon>
    </lineage>
</organism>
<name>A0A2I2EZZ8_ASPCN</name>
<reference evidence="1 2" key="1">
    <citation type="submission" date="2017-12" db="EMBL/GenBank/DDBJ databases">
        <authorList>
            <consortium name="DOE Joint Genome Institute"/>
            <person name="Haridas S."/>
            <person name="Kjaerbolling I."/>
            <person name="Vesth T.C."/>
            <person name="Frisvad J.C."/>
            <person name="Nybo J.L."/>
            <person name="Theobald S."/>
            <person name="Kuo A."/>
            <person name="Bowyer P."/>
            <person name="Matsuda Y."/>
            <person name="Mondo S."/>
            <person name="Lyhne E.K."/>
            <person name="Kogle M.E."/>
            <person name="Clum A."/>
            <person name="Lipzen A."/>
            <person name="Salamov A."/>
            <person name="Ngan C.Y."/>
            <person name="Daum C."/>
            <person name="Chiniquy J."/>
            <person name="Barry K."/>
            <person name="LaButti K."/>
            <person name="Simmons B.A."/>
            <person name="Magnuson J.K."/>
            <person name="Mortensen U.H."/>
            <person name="Larsen T.O."/>
            <person name="Grigoriev I.V."/>
            <person name="Baker S.E."/>
            <person name="Andersen M.R."/>
            <person name="Nordberg H.P."/>
            <person name="Cantor M.N."/>
            <person name="Hua S.X."/>
        </authorList>
    </citation>
    <scope>NUCLEOTIDE SEQUENCE [LARGE SCALE GENOMIC DNA]</scope>
    <source>
        <strain evidence="1 2">CBS 102.13</strain>
    </source>
</reference>
<dbReference type="EMBL" id="KZ559190">
    <property type="protein sequence ID" value="PLB33940.1"/>
    <property type="molecule type" value="Genomic_DNA"/>
</dbReference>
<accession>A0A2I2EZZ8</accession>
<dbReference type="STRING" id="41067.A0A2I2EZZ8"/>
<dbReference type="GeneID" id="36522693"/>
<dbReference type="AlphaFoldDB" id="A0A2I2EZZ8"/>
<proteinExistence type="predicted"/>
<evidence type="ECO:0000313" key="1">
    <source>
        <dbReference type="EMBL" id="PLB33940.1"/>
    </source>
</evidence>
<protein>
    <submittedName>
        <fullName evidence="1">Uncharacterized protein</fullName>
    </submittedName>
</protein>